<dbReference type="AlphaFoldDB" id="A0A7Y0Q1E5"/>
<proteinExistence type="predicted"/>
<organism evidence="7 8">
    <name type="scientific">Sulfobacillus harzensis</name>
    <dbReference type="NCBI Taxonomy" id="2729629"/>
    <lineage>
        <taxon>Bacteria</taxon>
        <taxon>Bacillati</taxon>
        <taxon>Bacillota</taxon>
        <taxon>Clostridia</taxon>
        <taxon>Eubacteriales</taxon>
        <taxon>Clostridiales Family XVII. Incertae Sedis</taxon>
        <taxon>Sulfobacillus</taxon>
    </lineage>
</organism>
<dbReference type="InterPro" id="IPR009061">
    <property type="entry name" value="DNA-bd_dom_put_sf"/>
</dbReference>
<dbReference type="Pfam" id="PF00376">
    <property type="entry name" value="MerR"/>
    <property type="match status" value="1"/>
</dbReference>
<dbReference type="EMBL" id="JABBVZ010000001">
    <property type="protein sequence ID" value="NMP20746.1"/>
    <property type="molecule type" value="Genomic_DNA"/>
</dbReference>
<dbReference type="GO" id="GO:0015074">
    <property type="term" value="P:DNA integration"/>
    <property type="evidence" value="ECO:0007669"/>
    <property type="project" value="UniProtKB-KW"/>
</dbReference>
<dbReference type="SMART" id="SM00857">
    <property type="entry name" value="Resolvase"/>
    <property type="match status" value="1"/>
</dbReference>
<dbReference type="SUPFAM" id="SSF53041">
    <property type="entry name" value="Resolvase-like"/>
    <property type="match status" value="1"/>
</dbReference>
<dbReference type="Gene3D" id="3.40.50.1390">
    <property type="entry name" value="Resolvase, N-terminal catalytic domain"/>
    <property type="match status" value="1"/>
</dbReference>
<feature type="domain" description="Resolvase/invertase-type recombinase catalytic" evidence="6">
    <location>
        <begin position="60"/>
        <end position="202"/>
    </location>
</feature>
<evidence type="ECO:0000256" key="3">
    <source>
        <dbReference type="ARBA" id="ARBA00023172"/>
    </source>
</evidence>
<dbReference type="InterPro" id="IPR051491">
    <property type="entry name" value="Recombinase/Transposase-rel"/>
</dbReference>
<dbReference type="SUPFAM" id="SSF46955">
    <property type="entry name" value="Putative DNA-binding domain"/>
    <property type="match status" value="1"/>
</dbReference>
<evidence type="ECO:0000256" key="1">
    <source>
        <dbReference type="ARBA" id="ARBA00022908"/>
    </source>
</evidence>
<dbReference type="NCBIfam" id="NF033518">
    <property type="entry name" value="transpos_IS607"/>
    <property type="match status" value="1"/>
</dbReference>
<evidence type="ECO:0000256" key="4">
    <source>
        <dbReference type="PIRSR" id="PIRSR606118-50"/>
    </source>
</evidence>
<feature type="active site" description="O-(5'-phospho-DNA)-serine intermediate" evidence="4 5">
    <location>
        <position position="68"/>
    </location>
</feature>
<comment type="caution">
    <text evidence="7">The sequence shown here is derived from an EMBL/GenBank/DDBJ whole genome shotgun (WGS) entry which is preliminary data.</text>
</comment>
<dbReference type="Pfam" id="PF00239">
    <property type="entry name" value="Resolvase"/>
    <property type="match status" value="1"/>
</dbReference>
<dbReference type="Gene3D" id="1.10.1660.10">
    <property type="match status" value="1"/>
</dbReference>
<reference evidence="7 8" key="1">
    <citation type="submission" date="2020-04" db="EMBL/GenBank/DDBJ databases">
        <authorList>
            <person name="Zhang R."/>
            <person name="Schippers A."/>
        </authorList>
    </citation>
    <scope>NUCLEOTIDE SEQUENCE [LARGE SCALE GENOMIC DNA]</scope>
    <source>
        <strain evidence="7 8">DSM 109850</strain>
    </source>
</reference>
<protein>
    <submittedName>
        <fullName evidence="7">IS607 family transposase</fullName>
    </submittedName>
</protein>
<evidence type="ECO:0000313" key="8">
    <source>
        <dbReference type="Proteomes" id="UP000533476"/>
    </source>
</evidence>
<keyword evidence="1" id="KW-0229">DNA integration</keyword>
<evidence type="ECO:0000313" key="7">
    <source>
        <dbReference type="EMBL" id="NMP20746.1"/>
    </source>
</evidence>
<dbReference type="FunFam" id="3.40.50.1390:FF:000002">
    <property type="entry name" value="ORF1 in transposon ISC1904"/>
    <property type="match status" value="1"/>
</dbReference>
<dbReference type="InterPro" id="IPR048046">
    <property type="entry name" value="Transpos_IS607"/>
</dbReference>
<gene>
    <name evidence="7" type="ORF">HIJ39_00010</name>
</gene>
<keyword evidence="8" id="KW-1185">Reference proteome</keyword>
<dbReference type="Proteomes" id="UP000533476">
    <property type="component" value="Unassembled WGS sequence"/>
</dbReference>
<dbReference type="GO" id="GO:0000150">
    <property type="term" value="F:DNA strand exchange activity"/>
    <property type="evidence" value="ECO:0007669"/>
    <property type="project" value="InterPro"/>
</dbReference>
<dbReference type="InterPro" id="IPR006118">
    <property type="entry name" value="Recombinase_CS"/>
</dbReference>
<dbReference type="InterPro" id="IPR041718">
    <property type="entry name" value="IS607_transposase-like"/>
</dbReference>
<accession>A0A7Y0Q1E5</accession>
<dbReference type="CDD" id="cd03769">
    <property type="entry name" value="SR_IS607_transposase_like"/>
    <property type="match status" value="1"/>
</dbReference>
<dbReference type="Gene3D" id="1.10.287.2170">
    <property type="match status" value="1"/>
</dbReference>
<dbReference type="PROSITE" id="PS51736">
    <property type="entry name" value="RECOMBINASES_3"/>
    <property type="match status" value="1"/>
</dbReference>
<dbReference type="PANTHER" id="PTHR36172">
    <property type="match status" value="1"/>
</dbReference>
<evidence type="ECO:0000256" key="2">
    <source>
        <dbReference type="ARBA" id="ARBA00023125"/>
    </source>
</evidence>
<dbReference type="PROSITE" id="PS00397">
    <property type="entry name" value="RECOMBINASES_1"/>
    <property type="match status" value="1"/>
</dbReference>
<dbReference type="InterPro" id="IPR036162">
    <property type="entry name" value="Resolvase-like_N_sf"/>
</dbReference>
<evidence type="ECO:0000256" key="5">
    <source>
        <dbReference type="PROSITE-ProRule" id="PRU10137"/>
    </source>
</evidence>
<name>A0A7Y0Q1E5_9FIRM</name>
<dbReference type="InterPro" id="IPR006119">
    <property type="entry name" value="Resolv_N"/>
</dbReference>
<sequence>MLHTYSPKQFGQLIGKSVATLQRWDREGILTAHRSPTNRRYYTHDQYLAYIGVVAKPAGRVVLYARVSTRNQRPDLLNQVAALEQYCQQHGIIPSDTIQDIGSGLNYHRKGFNQLFEDIEVGKVRQVIVAHKDRLVRFGFEWFAEFCARHGTELVVMNQETLSPEQEMVNDLLSIVHVFSARLYGLRSYRKELKHALSEKDPH</sequence>
<dbReference type="PANTHER" id="PTHR36172:SF1">
    <property type="entry name" value="RESOLVASE-RELATED"/>
    <property type="match status" value="1"/>
</dbReference>
<keyword evidence="3" id="KW-0233">DNA recombination</keyword>
<keyword evidence="2" id="KW-0238">DNA-binding</keyword>
<dbReference type="InterPro" id="IPR000551">
    <property type="entry name" value="MerR-type_HTH_dom"/>
</dbReference>
<dbReference type="CDD" id="cd04762">
    <property type="entry name" value="HTH_MerR-trunc"/>
    <property type="match status" value="1"/>
</dbReference>
<dbReference type="GO" id="GO:0003677">
    <property type="term" value="F:DNA binding"/>
    <property type="evidence" value="ECO:0007669"/>
    <property type="project" value="UniProtKB-KW"/>
</dbReference>
<evidence type="ECO:0000259" key="6">
    <source>
        <dbReference type="PROSITE" id="PS51736"/>
    </source>
</evidence>
<dbReference type="GO" id="GO:0006355">
    <property type="term" value="P:regulation of DNA-templated transcription"/>
    <property type="evidence" value="ECO:0007669"/>
    <property type="project" value="InterPro"/>
</dbReference>
<dbReference type="RefSeq" id="WP_169095402.1">
    <property type="nucleotide sequence ID" value="NZ_JABBVZ010000001.1"/>
</dbReference>